<organism evidence="7 8">
    <name type="scientific">Chrysochromulina tobinii</name>
    <dbReference type="NCBI Taxonomy" id="1460289"/>
    <lineage>
        <taxon>Eukaryota</taxon>
        <taxon>Haptista</taxon>
        <taxon>Haptophyta</taxon>
        <taxon>Prymnesiophyceae</taxon>
        <taxon>Prymnesiales</taxon>
        <taxon>Chrysochromulinaceae</taxon>
        <taxon>Chrysochromulina</taxon>
    </lineage>
</organism>
<evidence type="ECO:0000313" key="7">
    <source>
        <dbReference type="EMBL" id="KOO22347.1"/>
    </source>
</evidence>
<dbReference type="GO" id="GO:0010436">
    <property type="term" value="F:carotenoid dioxygenase activity"/>
    <property type="evidence" value="ECO:0007669"/>
    <property type="project" value="TreeGrafter"/>
</dbReference>
<dbReference type="PANTHER" id="PTHR10543">
    <property type="entry name" value="BETA-CAROTENE DIOXYGENASE"/>
    <property type="match status" value="1"/>
</dbReference>
<dbReference type="OrthoDB" id="407010at2759"/>
<keyword evidence="2 5" id="KW-0479">Metal-binding</keyword>
<comment type="cofactor">
    <cofactor evidence="5">
        <name>Fe(2+)</name>
        <dbReference type="ChEBI" id="CHEBI:29033"/>
    </cofactor>
    <text evidence="5">Binds 1 Fe(2+) ion per subunit.</text>
</comment>
<evidence type="ECO:0000256" key="3">
    <source>
        <dbReference type="ARBA" id="ARBA00023002"/>
    </source>
</evidence>
<feature type="binding site" evidence="5">
    <location>
        <position position="603"/>
    </location>
    <ligand>
        <name>Fe cation</name>
        <dbReference type="ChEBI" id="CHEBI:24875"/>
        <note>catalytic</note>
    </ligand>
</feature>
<dbReference type="Proteomes" id="UP000037460">
    <property type="component" value="Unassembled WGS sequence"/>
</dbReference>
<evidence type="ECO:0000256" key="6">
    <source>
        <dbReference type="SAM" id="SignalP"/>
    </source>
</evidence>
<dbReference type="InterPro" id="IPR004294">
    <property type="entry name" value="Carotenoid_Oase"/>
</dbReference>
<evidence type="ECO:0000256" key="2">
    <source>
        <dbReference type="ARBA" id="ARBA00022723"/>
    </source>
</evidence>
<keyword evidence="6" id="KW-0732">Signal</keyword>
<evidence type="ECO:0000256" key="4">
    <source>
        <dbReference type="ARBA" id="ARBA00023004"/>
    </source>
</evidence>
<gene>
    <name evidence="7" type="ORF">Ctob_000739</name>
</gene>
<feature type="chain" id="PRO_5005601574" evidence="6">
    <location>
        <begin position="17"/>
        <end position="609"/>
    </location>
</feature>
<comment type="caution">
    <text evidence="7">The sequence shown here is derived from an EMBL/GenBank/DDBJ whole genome shotgun (WGS) entry which is preliminary data.</text>
</comment>
<dbReference type="Pfam" id="PF03055">
    <property type="entry name" value="RPE65"/>
    <property type="match status" value="1"/>
</dbReference>
<evidence type="ECO:0000313" key="8">
    <source>
        <dbReference type="Proteomes" id="UP000037460"/>
    </source>
</evidence>
<evidence type="ECO:0000256" key="5">
    <source>
        <dbReference type="PIRSR" id="PIRSR604294-1"/>
    </source>
</evidence>
<reference evidence="8" key="1">
    <citation type="journal article" date="2015" name="PLoS Genet.">
        <title>Genome Sequence and Transcriptome Analyses of Chrysochromulina tobin: Metabolic Tools for Enhanced Algal Fitness in the Prominent Order Prymnesiales (Haptophyceae).</title>
        <authorList>
            <person name="Hovde B.T."/>
            <person name="Deodato C.R."/>
            <person name="Hunsperger H.M."/>
            <person name="Ryken S.A."/>
            <person name="Yost W."/>
            <person name="Jha R.K."/>
            <person name="Patterson J."/>
            <person name="Monnat R.J. Jr."/>
            <person name="Barlow S.B."/>
            <person name="Starkenburg S.R."/>
            <person name="Cattolico R.A."/>
        </authorList>
    </citation>
    <scope>NUCLEOTIDE SEQUENCE</scope>
    <source>
        <strain evidence="8">CCMP291</strain>
    </source>
</reference>
<accession>A0A0M0J7L7</accession>
<sequence length="609" mass="66420">MRVLCWLTAVSSSAHAFSVASMHGRRSMHTYRDLNSHRVAMDAGVHDRVEVGAAEEGFAAWWEDSTEEVSDRACTVEGKLPDWLVGRLVRNGPGQWRSGDGSRSYSHAFDGLAKLVCFDVAADGVVRFSTRFLRTEWHRQMANGKMPPSVTVGPVTPAWNPVEGLTAALTGPDFDNAPVNIHRLGGSDRWVAVTDAPALIEFDPRTLETRGRLDANATPIAGASRWFGQIVPGLEAFSTAHPQRHPKTGETLNYHLELRPVGGPIAHIVATSASDNHEQPLSRRIIGSIEFEKCGIKVLVLFPLTIPFEKLANGKGFLPQLEWDASAGSQVVVWDIRGNPLRQAKIATSWRAEPCWAYHVINVFDENGLITIDLNAYREPHIATGPHGFAYLENMQGGPSALAKQIRDGGYLRMQVNDFGDPTPTRKASCSWLDMVDELGLNWTFELVRVNDAYTGRRHRYAYGFTGFNNHQGPGGGNRFGPGGAVVKMDTEANPPAGPPPSSIKPRVKGLFEGEEARGEQPSRARAAAPPKPSVSCWSSATVFPSEPVFVGRPGASAEDDGVLLFLGYDTLRRESFMGVLDAADMSELARVHAGSRCCVSFHGQWIPA</sequence>
<dbReference type="AlphaFoldDB" id="A0A0M0J7L7"/>
<dbReference type="GO" id="GO:0016121">
    <property type="term" value="P:carotene catabolic process"/>
    <property type="evidence" value="ECO:0007669"/>
    <property type="project" value="TreeGrafter"/>
</dbReference>
<evidence type="ECO:0000256" key="1">
    <source>
        <dbReference type="ARBA" id="ARBA00006787"/>
    </source>
</evidence>
<feature type="signal peptide" evidence="6">
    <location>
        <begin position="1"/>
        <end position="16"/>
    </location>
</feature>
<keyword evidence="3" id="KW-0560">Oxidoreductase</keyword>
<proteinExistence type="inferred from homology"/>
<feature type="binding site" evidence="5">
    <location>
        <position position="359"/>
    </location>
    <ligand>
        <name>Fe cation</name>
        <dbReference type="ChEBI" id="CHEBI:24875"/>
        <note>catalytic</note>
    </ligand>
</feature>
<keyword evidence="8" id="KW-1185">Reference proteome</keyword>
<protein>
    <submittedName>
        <fullName evidence="7">Carotenoid oxygenase</fullName>
    </submittedName>
</protein>
<dbReference type="PANTHER" id="PTHR10543:SF24">
    <property type="entry name" value="CAROTENOID ISOMEROOXYGENASE"/>
    <property type="match status" value="1"/>
</dbReference>
<comment type="similarity">
    <text evidence="1">Belongs to the carotenoid oxygenase family.</text>
</comment>
<keyword evidence="4 5" id="KW-0408">Iron</keyword>
<name>A0A0M0J7L7_9EUKA</name>
<dbReference type="EMBL" id="JWZX01003286">
    <property type="protein sequence ID" value="KOO22347.1"/>
    <property type="molecule type" value="Genomic_DNA"/>
</dbReference>
<feature type="binding site" evidence="5">
    <location>
        <position position="241"/>
    </location>
    <ligand>
        <name>Fe cation</name>
        <dbReference type="ChEBI" id="CHEBI:24875"/>
        <note>catalytic</note>
    </ligand>
</feature>
<dbReference type="GO" id="GO:0046872">
    <property type="term" value="F:metal ion binding"/>
    <property type="evidence" value="ECO:0007669"/>
    <property type="project" value="UniProtKB-KW"/>
</dbReference>